<evidence type="ECO:0000256" key="6">
    <source>
        <dbReference type="ARBA" id="ARBA00040755"/>
    </source>
</evidence>
<dbReference type="AlphaFoldDB" id="A0AA88SK65"/>
<evidence type="ECO:0000256" key="1">
    <source>
        <dbReference type="ARBA" id="ARBA00004496"/>
    </source>
</evidence>
<dbReference type="PANTHER" id="PTHR11220:SF1">
    <property type="entry name" value="HEME-BINDING PROTEIN 2"/>
    <property type="match status" value="1"/>
</dbReference>
<name>A0AA88SK65_TACVA</name>
<evidence type="ECO:0000313" key="8">
    <source>
        <dbReference type="Proteomes" id="UP001187315"/>
    </source>
</evidence>
<accession>A0AA88SK65</accession>
<proteinExistence type="inferred from homology"/>
<dbReference type="FunFam" id="3.20.80.10:FF:000003">
    <property type="entry name" value="Heme-binding protein 1"/>
    <property type="match status" value="1"/>
</dbReference>
<keyword evidence="8" id="KW-1185">Reference proteome</keyword>
<organism evidence="7 8">
    <name type="scientific">Tachysurus vachellii</name>
    <name type="common">Darkbarbel catfish</name>
    <name type="synonym">Pelteobagrus vachellii</name>
    <dbReference type="NCBI Taxonomy" id="175792"/>
    <lineage>
        <taxon>Eukaryota</taxon>
        <taxon>Metazoa</taxon>
        <taxon>Chordata</taxon>
        <taxon>Craniata</taxon>
        <taxon>Vertebrata</taxon>
        <taxon>Euteleostomi</taxon>
        <taxon>Actinopterygii</taxon>
        <taxon>Neopterygii</taxon>
        <taxon>Teleostei</taxon>
        <taxon>Ostariophysi</taxon>
        <taxon>Siluriformes</taxon>
        <taxon>Bagridae</taxon>
        <taxon>Tachysurus</taxon>
    </lineage>
</organism>
<dbReference type="InterPro" id="IPR006917">
    <property type="entry name" value="SOUL_heme-bd"/>
</dbReference>
<dbReference type="SUPFAM" id="SSF55136">
    <property type="entry name" value="Probable bacterial effector-binding domain"/>
    <property type="match status" value="1"/>
</dbReference>
<evidence type="ECO:0000256" key="3">
    <source>
        <dbReference type="ARBA" id="ARBA00011245"/>
    </source>
</evidence>
<evidence type="ECO:0000256" key="5">
    <source>
        <dbReference type="ARBA" id="ARBA00037673"/>
    </source>
</evidence>
<dbReference type="InterPro" id="IPR011256">
    <property type="entry name" value="Reg_factor_effector_dom_sf"/>
</dbReference>
<reference evidence="7" key="1">
    <citation type="submission" date="2023-08" db="EMBL/GenBank/DDBJ databases">
        <title>Pelteobagrus vachellii genome.</title>
        <authorList>
            <person name="Liu H."/>
        </authorList>
    </citation>
    <scope>NUCLEOTIDE SEQUENCE</scope>
    <source>
        <strain evidence="7">PRFRI_2022a</strain>
        <tissue evidence="7">Muscle</tissue>
    </source>
</reference>
<evidence type="ECO:0000313" key="7">
    <source>
        <dbReference type="EMBL" id="KAK2836249.1"/>
    </source>
</evidence>
<dbReference type="GO" id="GO:0020037">
    <property type="term" value="F:heme binding"/>
    <property type="evidence" value="ECO:0007669"/>
    <property type="project" value="TreeGrafter"/>
</dbReference>
<protein>
    <recommendedName>
        <fullName evidence="6">Heme-binding protein 1</fullName>
    </recommendedName>
</protein>
<dbReference type="EMBL" id="JAVHJS010000014">
    <property type="protein sequence ID" value="KAK2836249.1"/>
    <property type="molecule type" value="Genomic_DNA"/>
</dbReference>
<evidence type="ECO:0000256" key="2">
    <source>
        <dbReference type="ARBA" id="ARBA00009817"/>
    </source>
</evidence>
<gene>
    <name evidence="7" type="ORF">Q7C36_014118</name>
</gene>
<keyword evidence="4" id="KW-0963">Cytoplasm</keyword>
<comment type="subcellular location">
    <subcellularLocation>
        <location evidence="1">Cytoplasm</location>
    </subcellularLocation>
</comment>
<dbReference type="Pfam" id="PF04832">
    <property type="entry name" value="SOUL"/>
    <property type="match status" value="1"/>
</dbReference>
<dbReference type="Gene3D" id="3.20.80.10">
    <property type="entry name" value="Regulatory factor, effector binding domain"/>
    <property type="match status" value="1"/>
</dbReference>
<comment type="function">
    <text evidence="5">May bind free porphyrinogens that may be present in the cell and thus facilitate removal of these potentially toxic compound. Binds with a high affinity to one molecule of heme or porphyrins. It binds metalloporphyrins, free porphyrins and N-methylprotoporphyrin with similar affinities.</text>
</comment>
<dbReference type="PANTHER" id="PTHR11220">
    <property type="entry name" value="HEME-BINDING PROTEIN-RELATED"/>
    <property type="match status" value="1"/>
</dbReference>
<sequence>MSSTSRRLHITLSHYRTAFFSKMNYIVGAIVLLLSFTADARVGNSSEPTSYCTETPECLLFDLTCKGEEYEVRHYEATKWVTTDVESMFKDLAKIKGFRKLYKYITGENEAGVNIDMTAPVILKVKEEIPLLKKSVYSLSFLLPSAYQKQAPQPTDSTVYFTDMPDTTIYVKSFGGWSVSAVATIYANKLKEALDKAGATYNTDYHYDVGYNSPMKLMNRHNEVWYEAKGAPVCPPVE</sequence>
<comment type="similarity">
    <text evidence="2">Belongs to the HEBP family.</text>
</comment>
<comment type="subunit">
    <text evidence="3">Monomer.</text>
</comment>
<dbReference type="GO" id="GO:0005737">
    <property type="term" value="C:cytoplasm"/>
    <property type="evidence" value="ECO:0007669"/>
    <property type="project" value="UniProtKB-SubCell"/>
</dbReference>
<dbReference type="Proteomes" id="UP001187315">
    <property type="component" value="Unassembled WGS sequence"/>
</dbReference>
<evidence type="ECO:0000256" key="4">
    <source>
        <dbReference type="ARBA" id="ARBA00022490"/>
    </source>
</evidence>
<comment type="caution">
    <text evidence="7">The sequence shown here is derived from an EMBL/GenBank/DDBJ whole genome shotgun (WGS) entry which is preliminary data.</text>
</comment>